<reference evidence="7" key="1">
    <citation type="submission" date="2020-05" db="EMBL/GenBank/DDBJ databases">
        <title>Novel species in genus Nocardioides.</title>
        <authorList>
            <person name="Zhang G."/>
        </authorList>
    </citation>
    <scope>NUCLEOTIDE SEQUENCE [LARGE SCALE GENOMIC DNA]</scope>
    <source>
        <strain evidence="7">zg-1050</strain>
    </source>
</reference>
<dbReference type="FunFam" id="3.30.1360.40:FF:000001">
    <property type="entry name" value="Ribosome-recycling factor"/>
    <property type="match status" value="1"/>
</dbReference>
<dbReference type="InterPro" id="IPR036191">
    <property type="entry name" value="RRF_sf"/>
</dbReference>
<keyword evidence="3 5" id="KW-0963">Cytoplasm</keyword>
<evidence type="ECO:0000256" key="5">
    <source>
        <dbReference type="HAMAP-Rule" id="MF_00040"/>
    </source>
</evidence>
<dbReference type="GO" id="GO:0005737">
    <property type="term" value="C:cytoplasm"/>
    <property type="evidence" value="ECO:0007669"/>
    <property type="project" value="UniProtKB-SubCell"/>
</dbReference>
<organism evidence="6 7">
    <name type="scientific">Berryella wangjianweii</name>
    <dbReference type="NCBI Taxonomy" id="2734634"/>
    <lineage>
        <taxon>Bacteria</taxon>
        <taxon>Bacillati</taxon>
        <taxon>Actinomycetota</taxon>
        <taxon>Coriobacteriia</taxon>
        <taxon>Eggerthellales</taxon>
        <taxon>Eggerthellaceae</taxon>
        <taxon>Berryella</taxon>
    </lineage>
</organism>
<dbReference type="HAMAP" id="MF_00040">
    <property type="entry name" value="RRF"/>
    <property type="match status" value="1"/>
</dbReference>
<dbReference type="GO" id="GO:0043023">
    <property type="term" value="F:ribosomal large subunit binding"/>
    <property type="evidence" value="ECO:0007669"/>
    <property type="project" value="TreeGrafter"/>
</dbReference>
<dbReference type="PANTHER" id="PTHR20982:SF3">
    <property type="entry name" value="MITOCHONDRIAL RIBOSOME RECYCLING FACTOR PSEUDO 1"/>
    <property type="match status" value="1"/>
</dbReference>
<evidence type="ECO:0000256" key="4">
    <source>
        <dbReference type="ARBA" id="ARBA00022917"/>
    </source>
</evidence>
<comment type="function">
    <text evidence="5">Responsible for the release of ribosomes from messenger RNA at the termination of protein biosynthesis. May increase the efficiency of translation by recycling ribosomes from one round of translation to another.</text>
</comment>
<sequence>MIEQIVEHAEERMNASLDSLNTAFGGVRTGRASALLLDKIRVDYYGTPTPVNQLAGVKTPDAHLLVIEPWDKSVLRAIEHAILESDLGVTPSNDGSVIRLPFPALTEERRRELAKQCRTYAEEARVAVRSARRDANTSIEKTVKSESLPEDEQRRGEAAVQKLTDAYIAKVDAALKKKEAEVMEI</sequence>
<dbReference type="Gene3D" id="1.10.132.20">
    <property type="entry name" value="Ribosome-recycling factor"/>
    <property type="match status" value="1"/>
</dbReference>
<dbReference type="RefSeq" id="WP_172163161.1">
    <property type="nucleotide sequence ID" value="NZ_CP053716.1"/>
</dbReference>
<dbReference type="Pfam" id="PF01765">
    <property type="entry name" value="RRF"/>
    <property type="match status" value="1"/>
</dbReference>
<dbReference type="GO" id="GO:0006415">
    <property type="term" value="P:translational termination"/>
    <property type="evidence" value="ECO:0007669"/>
    <property type="project" value="UniProtKB-UniRule"/>
</dbReference>
<dbReference type="KEGG" id="bwa:HLV38_02865"/>
<dbReference type="Proteomes" id="UP000503297">
    <property type="component" value="Chromosome"/>
</dbReference>
<dbReference type="EMBL" id="CP053716">
    <property type="protein sequence ID" value="QKF07181.1"/>
    <property type="molecule type" value="Genomic_DNA"/>
</dbReference>
<dbReference type="InterPro" id="IPR002661">
    <property type="entry name" value="Ribosome_recyc_fac"/>
</dbReference>
<accession>A0A6M8J245</accession>
<dbReference type="Gene3D" id="3.30.1360.40">
    <property type="match status" value="1"/>
</dbReference>
<dbReference type="AlphaFoldDB" id="A0A6M8J245"/>
<protein>
    <recommendedName>
        <fullName evidence="5">Ribosome-recycling factor</fullName>
        <shortName evidence="5">RRF</shortName>
    </recommendedName>
    <alternativeName>
        <fullName evidence="5">Ribosome-releasing factor</fullName>
    </alternativeName>
</protein>
<dbReference type="InterPro" id="IPR023584">
    <property type="entry name" value="Ribosome_recyc_fac_dom"/>
</dbReference>
<keyword evidence="4 5" id="KW-0648">Protein biosynthesis</keyword>
<name>A0A6M8J245_9ACTN</name>
<proteinExistence type="inferred from homology"/>
<comment type="subcellular location">
    <subcellularLocation>
        <location evidence="1 5">Cytoplasm</location>
    </subcellularLocation>
</comment>
<evidence type="ECO:0000256" key="2">
    <source>
        <dbReference type="ARBA" id="ARBA00005912"/>
    </source>
</evidence>
<dbReference type="SUPFAM" id="SSF55194">
    <property type="entry name" value="Ribosome recycling factor, RRF"/>
    <property type="match status" value="1"/>
</dbReference>
<evidence type="ECO:0000313" key="7">
    <source>
        <dbReference type="Proteomes" id="UP000503297"/>
    </source>
</evidence>
<keyword evidence="7" id="KW-1185">Reference proteome</keyword>
<evidence type="ECO:0000256" key="1">
    <source>
        <dbReference type="ARBA" id="ARBA00004496"/>
    </source>
</evidence>
<evidence type="ECO:0000256" key="3">
    <source>
        <dbReference type="ARBA" id="ARBA00022490"/>
    </source>
</evidence>
<dbReference type="NCBIfam" id="TIGR00496">
    <property type="entry name" value="frr"/>
    <property type="match status" value="1"/>
</dbReference>
<comment type="similarity">
    <text evidence="2 5">Belongs to the RRF family.</text>
</comment>
<dbReference type="CDD" id="cd00520">
    <property type="entry name" value="RRF"/>
    <property type="match status" value="1"/>
</dbReference>
<gene>
    <name evidence="5 6" type="primary">frr</name>
    <name evidence="6" type="ORF">HLV38_02865</name>
</gene>
<dbReference type="FunFam" id="1.10.132.20:FF:000001">
    <property type="entry name" value="Ribosome-recycling factor"/>
    <property type="match status" value="1"/>
</dbReference>
<evidence type="ECO:0000313" key="6">
    <source>
        <dbReference type="EMBL" id="QKF07181.1"/>
    </source>
</evidence>
<dbReference type="PANTHER" id="PTHR20982">
    <property type="entry name" value="RIBOSOME RECYCLING FACTOR"/>
    <property type="match status" value="1"/>
</dbReference>